<dbReference type="KEGG" id="rhl:LPU83_0729"/>
<proteinExistence type="predicted"/>
<evidence type="ECO:0000313" key="3">
    <source>
        <dbReference type="Proteomes" id="UP000019443"/>
    </source>
</evidence>
<dbReference type="RefSeq" id="WP_024313081.1">
    <property type="nucleotide sequence ID" value="NZ_ATTO01000002.1"/>
</dbReference>
<evidence type="ECO:0000313" key="2">
    <source>
        <dbReference type="EMBL" id="CDM56409.1"/>
    </source>
</evidence>
<dbReference type="Pfam" id="PF04972">
    <property type="entry name" value="BON"/>
    <property type="match status" value="1"/>
</dbReference>
<dbReference type="PROSITE" id="PS50914">
    <property type="entry name" value="BON"/>
    <property type="match status" value="1"/>
</dbReference>
<protein>
    <recommendedName>
        <fullName evidence="1">BON domain-containing protein</fullName>
    </recommendedName>
</protein>
<feature type="domain" description="BON" evidence="1">
    <location>
        <begin position="20"/>
        <end position="87"/>
    </location>
</feature>
<dbReference type="eggNOG" id="ENOG5031H02">
    <property type="taxonomic scope" value="Bacteria"/>
</dbReference>
<dbReference type="AlphaFoldDB" id="W6R621"/>
<dbReference type="Proteomes" id="UP000019443">
    <property type="component" value="Chromosome"/>
</dbReference>
<dbReference type="HOGENOM" id="CLU_168995_0_0_5"/>
<gene>
    <name evidence="2" type="ORF">LPU83_0729</name>
</gene>
<dbReference type="EMBL" id="HG916852">
    <property type="protein sequence ID" value="CDM56409.1"/>
    <property type="molecule type" value="Genomic_DNA"/>
</dbReference>
<name>W6R621_9HYPH</name>
<dbReference type="PATRIC" id="fig|348824.6.peg.789"/>
<reference evidence="2" key="1">
    <citation type="submission" date="2013-11" db="EMBL/GenBank/DDBJ databases">
        <title>Draft genome sequence of the broad-host-range Rhizobium sp. LPU83 strain, a member of the low-genetic diversity Oregon-like Rhizobium sp. group.</title>
        <authorList>
            <person name="Wibberg D."/>
            <person name="Puehler A."/>
            <person name="Schlueter A."/>
        </authorList>
    </citation>
    <scope>NUCLEOTIDE SEQUENCE [LARGE SCALE GENOMIC DNA]</scope>
    <source>
        <strain evidence="2">LPU83</strain>
    </source>
</reference>
<sequence length="87" mass="9578">MVFRFQTTEGHCSTCEQGHGLASTRASVESALSAAYDVDSSEIVVSILGPYVVLEGFVRQKGHFKRAVEIAEGVVGKDYVRSRMLRR</sequence>
<accession>W6R621</accession>
<keyword evidence="3" id="KW-1185">Reference proteome</keyword>
<dbReference type="InterPro" id="IPR007055">
    <property type="entry name" value="BON_dom"/>
</dbReference>
<organism evidence="2 3">
    <name type="scientific">Rhizobium favelukesii</name>
    <dbReference type="NCBI Taxonomy" id="348824"/>
    <lineage>
        <taxon>Bacteria</taxon>
        <taxon>Pseudomonadati</taxon>
        <taxon>Pseudomonadota</taxon>
        <taxon>Alphaproteobacteria</taxon>
        <taxon>Hyphomicrobiales</taxon>
        <taxon>Rhizobiaceae</taxon>
        <taxon>Rhizobium/Agrobacterium group</taxon>
        <taxon>Rhizobium</taxon>
    </lineage>
</organism>
<evidence type="ECO:0000259" key="1">
    <source>
        <dbReference type="PROSITE" id="PS50914"/>
    </source>
</evidence>